<sequence length="169" mass="19627">MCEKHFSDEMWENAQKIGKKKPTAVPNCFDQPTLPLSSLTTILEEYIEEQTSNNHSEHNCDQEINSANQEINSETLNNHSEHSCDQEINSANQEINSETSNNHSEHSCDQKINSANQEIHVLFDSNMQLQCSKNNEDAKKIFKLEKLVKRYARVIKTMQTQHKKQKKYF</sequence>
<evidence type="ECO:0000313" key="2">
    <source>
        <dbReference type="Proteomes" id="UP000310200"/>
    </source>
</evidence>
<reference evidence="1 2" key="1">
    <citation type="journal article" date="2019" name="Philos. Trans. R. Soc. Lond., B, Biol. Sci.">
        <title>Ant behaviour and brain gene expression of defending hosts depend on the ecological success of the intruding social parasite.</title>
        <authorList>
            <person name="Kaur R."/>
            <person name="Stoldt M."/>
            <person name="Jongepier E."/>
            <person name="Feldmeyer B."/>
            <person name="Menzel F."/>
            <person name="Bornberg-Bauer E."/>
            <person name="Foitzik S."/>
        </authorList>
    </citation>
    <scope>NUCLEOTIDE SEQUENCE [LARGE SCALE GENOMIC DNA]</scope>
    <source>
        <tissue evidence="1">Whole body</tissue>
    </source>
</reference>
<evidence type="ECO:0008006" key="3">
    <source>
        <dbReference type="Google" id="ProtNLM"/>
    </source>
</evidence>
<evidence type="ECO:0000313" key="1">
    <source>
        <dbReference type="EMBL" id="TGZ51267.1"/>
    </source>
</evidence>
<proteinExistence type="predicted"/>
<dbReference type="EMBL" id="QBLH01001741">
    <property type="protein sequence ID" value="TGZ51267.1"/>
    <property type="molecule type" value="Genomic_DNA"/>
</dbReference>
<keyword evidence="2" id="KW-1185">Reference proteome</keyword>
<name>A0A4S2KTC0_9HYME</name>
<dbReference type="AlphaFoldDB" id="A0A4S2KTC0"/>
<protein>
    <recommendedName>
        <fullName evidence="3">THAP-type domain-containing protein</fullName>
    </recommendedName>
</protein>
<organism evidence="1 2">
    <name type="scientific">Temnothorax longispinosus</name>
    <dbReference type="NCBI Taxonomy" id="300112"/>
    <lineage>
        <taxon>Eukaryota</taxon>
        <taxon>Metazoa</taxon>
        <taxon>Ecdysozoa</taxon>
        <taxon>Arthropoda</taxon>
        <taxon>Hexapoda</taxon>
        <taxon>Insecta</taxon>
        <taxon>Pterygota</taxon>
        <taxon>Neoptera</taxon>
        <taxon>Endopterygota</taxon>
        <taxon>Hymenoptera</taxon>
        <taxon>Apocrita</taxon>
        <taxon>Aculeata</taxon>
        <taxon>Formicoidea</taxon>
        <taxon>Formicidae</taxon>
        <taxon>Myrmicinae</taxon>
        <taxon>Temnothorax</taxon>
    </lineage>
</organism>
<accession>A0A4S2KTC0</accession>
<comment type="caution">
    <text evidence="1">The sequence shown here is derived from an EMBL/GenBank/DDBJ whole genome shotgun (WGS) entry which is preliminary data.</text>
</comment>
<gene>
    <name evidence="1" type="ORF">DBV15_12620</name>
</gene>
<dbReference type="Proteomes" id="UP000310200">
    <property type="component" value="Unassembled WGS sequence"/>
</dbReference>